<dbReference type="EMBL" id="SFCC01000017">
    <property type="protein sequence ID" value="RZQ60399.1"/>
    <property type="molecule type" value="Genomic_DNA"/>
</dbReference>
<sequence>MEESGLPRARRGCSHPGMRLSVVSGGFAPVADGVGLVELAESCGLDGVWLAEHVGFRDCVVPAAAGLARTSRVDVGVAGPAPASRHPGLLAMELASLAELGPGRVRAQVGLGGEPLVARLGGSHRDAVRTAREFVTVLRALLAGERVTGTFAGATFDGLRLAHAAPVALDLLAMRPRMLELAAEVADGVSLSAGASAAYLTRVVRSLRTSGGFRVTAMAVGAVAESERAALAAVEPAFRMLPPVLAEGAAGRRELAFVATPDTVADELARYAATGIDELALTLFGDPHHLPGTLRLLATHCP</sequence>
<keyword evidence="1" id="KW-0560">Oxidoreductase</keyword>
<dbReference type="AlphaFoldDB" id="A0A4Q7J0R3"/>
<evidence type="ECO:0000256" key="1">
    <source>
        <dbReference type="ARBA" id="ARBA00023002"/>
    </source>
</evidence>
<evidence type="ECO:0000313" key="4">
    <source>
        <dbReference type="Proteomes" id="UP000292003"/>
    </source>
</evidence>
<dbReference type="Pfam" id="PF00296">
    <property type="entry name" value="Bac_luciferase"/>
    <property type="match status" value="1"/>
</dbReference>
<keyword evidence="4" id="KW-1185">Reference proteome</keyword>
<proteinExistence type="predicted"/>
<dbReference type="GO" id="GO:0016705">
    <property type="term" value="F:oxidoreductase activity, acting on paired donors, with incorporation or reduction of molecular oxygen"/>
    <property type="evidence" value="ECO:0007669"/>
    <property type="project" value="InterPro"/>
</dbReference>
<reference evidence="3 4" key="1">
    <citation type="submission" date="2019-02" db="EMBL/GenBank/DDBJ databases">
        <title>Draft genome sequence of Amycolatopsis sp. 8-3EHSu isolated from roots of Suaeda maritima.</title>
        <authorList>
            <person name="Duangmal K."/>
            <person name="Chantavorakit T."/>
        </authorList>
    </citation>
    <scope>NUCLEOTIDE SEQUENCE [LARGE SCALE GENOMIC DNA]</scope>
    <source>
        <strain evidence="3 4">8-3EHSu</strain>
    </source>
</reference>
<organism evidence="3 4">
    <name type="scientific">Amycolatopsis suaedae</name>
    <dbReference type="NCBI Taxonomy" id="2510978"/>
    <lineage>
        <taxon>Bacteria</taxon>
        <taxon>Bacillati</taxon>
        <taxon>Actinomycetota</taxon>
        <taxon>Actinomycetes</taxon>
        <taxon>Pseudonocardiales</taxon>
        <taxon>Pseudonocardiaceae</taxon>
        <taxon>Amycolatopsis</taxon>
    </lineage>
</organism>
<comment type="caution">
    <text evidence="3">The sequence shown here is derived from an EMBL/GenBank/DDBJ whole genome shotgun (WGS) entry which is preliminary data.</text>
</comment>
<dbReference type="SUPFAM" id="SSF51679">
    <property type="entry name" value="Bacterial luciferase-like"/>
    <property type="match status" value="1"/>
</dbReference>
<accession>A0A4Q7J0R3</accession>
<dbReference type="PANTHER" id="PTHR43244">
    <property type="match status" value="1"/>
</dbReference>
<dbReference type="OrthoDB" id="7816697at2"/>
<dbReference type="InterPro" id="IPR011251">
    <property type="entry name" value="Luciferase-like_dom"/>
</dbReference>
<dbReference type="InterPro" id="IPR050564">
    <property type="entry name" value="F420-G6PD/mer"/>
</dbReference>
<dbReference type="PANTHER" id="PTHR43244:SF1">
    <property type="entry name" value="5,10-METHYLENETETRAHYDROMETHANOPTERIN REDUCTASE"/>
    <property type="match status" value="1"/>
</dbReference>
<protein>
    <submittedName>
        <fullName evidence="3">LLM class flavin-dependent oxidoreductase</fullName>
    </submittedName>
</protein>
<evidence type="ECO:0000259" key="2">
    <source>
        <dbReference type="Pfam" id="PF00296"/>
    </source>
</evidence>
<name>A0A4Q7J0R3_9PSEU</name>
<dbReference type="Gene3D" id="3.20.20.30">
    <property type="entry name" value="Luciferase-like domain"/>
    <property type="match status" value="1"/>
</dbReference>
<dbReference type="InterPro" id="IPR036661">
    <property type="entry name" value="Luciferase-like_sf"/>
</dbReference>
<evidence type="ECO:0000313" key="3">
    <source>
        <dbReference type="EMBL" id="RZQ60399.1"/>
    </source>
</evidence>
<dbReference type="Proteomes" id="UP000292003">
    <property type="component" value="Unassembled WGS sequence"/>
</dbReference>
<feature type="domain" description="Luciferase-like" evidence="2">
    <location>
        <begin position="28"/>
        <end position="277"/>
    </location>
</feature>
<gene>
    <name evidence="3" type="ORF">EWH70_29300</name>
</gene>